<feature type="domain" description="FAD dependent oxidoreductase" evidence="1">
    <location>
        <begin position="23"/>
        <end position="52"/>
    </location>
</feature>
<dbReference type="Proteomes" id="UP000268014">
    <property type="component" value="Unassembled WGS sequence"/>
</dbReference>
<dbReference type="WBParaSite" id="HPLM_0001981201-mRNA-1">
    <property type="protein sequence ID" value="HPLM_0001981201-mRNA-1"/>
    <property type="gene ID" value="HPLM_0001981201"/>
</dbReference>
<evidence type="ECO:0000313" key="3">
    <source>
        <dbReference type="Proteomes" id="UP000268014"/>
    </source>
</evidence>
<reference evidence="4" key="1">
    <citation type="submission" date="2017-02" db="UniProtKB">
        <authorList>
            <consortium name="WormBaseParasite"/>
        </authorList>
    </citation>
    <scope>IDENTIFICATION</scope>
</reference>
<dbReference type="Gene3D" id="3.50.50.60">
    <property type="entry name" value="FAD/NAD(P)-binding domain"/>
    <property type="match status" value="1"/>
</dbReference>
<accession>A0A0N4X620</accession>
<evidence type="ECO:0000313" key="2">
    <source>
        <dbReference type="EMBL" id="VDO79429.1"/>
    </source>
</evidence>
<dbReference type="EMBL" id="UZAF01021599">
    <property type="protein sequence ID" value="VDO79429.1"/>
    <property type="molecule type" value="Genomic_DNA"/>
</dbReference>
<sequence length="86" mass="9320">MTYSAVNLLGRTRAVAMTNATFDVVVVGAGIFGSCTAYHCQKLGLKTLLLEKVICWSNQTPLPLTGFILNFKTKSLAVILKKGSRE</sequence>
<evidence type="ECO:0000313" key="4">
    <source>
        <dbReference type="WBParaSite" id="HPLM_0001981201-mRNA-1"/>
    </source>
</evidence>
<gene>
    <name evidence="2" type="ORF">HPLM_LOCUS19804</name>
</gene>
<dbReference type="OrthoDB" id="424974at2759"/>
<proteinExistence type="predicted"/>
<keyword evidence="3" id="KW-1185">Reference proteome</keyword>
<dbReference type="InterPro" id="IPR006076">
    <property type="entry name" value="FAD-dep_OxRdtase"/>
</dbReference>
<evidence type="ECO:0000259" key="1">
    <source>
        <dbReference type="Pfam" id="PF01266"/>
    </source>
</evidence>
<dbReference type="SUPFAM" id="SSF51905">
    <property type="entry name" value="FAD/NAD(P)-binding domain"/>
    <property type="match status" value="1"/>
</dbReference>
<dbReference type="Pfam" id="PF01266">
    <property type="entry name" value="DAO"/>
    <property type="match status" value="1"/>
</dbReference>
<name>A0A0N4X620_HAEPC</name>
<organism evidence="4">
    <name type="scientific">Haemonchus placei</name>
    <name type="common">Barber's pole worm</name>
    <dbReference type="NCBI Taxonomy" id="6290"/>
    <lineage>
        <taxon>Eukaryota</taxon>
        <taxon>Metazoa</taxon>
        <taxon>Ecdysozoa</taxon>
        <taxon>Nematoda</taxon>
        <taxon>Chromadorea</taxon>
        <taxon>Rhabditida</taxon>
        <taxon>Rhabditina</taxon>
        <taxon>Rhabditomorpha</taxon>
        <taxon>Strongyloidea</taxon>
        <taxon>Trichostrongylidae</taxon>
        <taxon>Haemonchus</taxon>
    </lineage>
</organism>
<protein>
    <submittedName>
        <fullName evidence="4">DAO domain-containing protein</fullName>
    </submittedName>
</protein>
<dbReference type="InterPro" id="IPR036188">
    <property type="entry name" value="FAD/NAD-bd_sf"/>
</dbReference>
<reference evidence="2 3" key="2">
    <citation type="submission" date="2018-11" db="EMBL/GenBank/DDBJ databases">
        <authorList>
            <consortium name="Pathogen Informatics"/>
        </authorList>
    </citation>
    <scope>NUCLEOTIDE SEQUENCE [LARGE SCALE GENOMIC DNA]</scope>
    <source>
        <strain evidence="2 3">MHpl1</strain>
    </source>
</reference>
<dbReference type="AlphaFoldDB" id="A0A0N4X620"/>